<reference evidence="2" key="1">
    <citation type="journal article" date="2014" name="Int. J. Syst. Evol. Microbiol.">
        <title>Complete genome sequence of Corynebacterium casei LMG S-19264T (=DSM 44701T), isolated from a smear-ripened cheese.</title>
        <authorList>
            <consortium name="US DOE Joint Genome Institute (JGI-PGF)"/>
            <person name="Walter F."/>
            <person name="Albersmeier A."/>
            <person name="Kalinowski J."/>
            <person name="Ruckert C."/>
        </authorList>
    </citation>
    <scope>NUCLEOTIDE SEQUENCE</scope>
    <source>
        <strain evidence="2">JCM 4518</strain>
    </source>
</reference>
<comment type="caution">
    <text evidence="2">The sequence shown here is derived from an EMBL/GenBank/DDBJ whole genome shotgun (WGS) entry which is preliminary data.</text>
</comment>
<name>A0A918TB51_9ACTN</name>
<sequence length="233" mass="25374">MSTTDRIALYAFVVTALAFLFPLAQSAWAALFPERPLALSVRVERSPCTTPWLLTPGNEGLEEGFKTAQDGQYLRWEKEGRILRSGSVVAGVLARGTVDDAVVVRDISITVTGRDAPVPGKAMQSGGCGADDPPEFLVVDLDELPLNRPVSVSYLQNSPTQAAAREARKKLGDPISLPVQVGRDSVYSFFLTGRTLRYDTRWIATVTWWDGKADHTDRIDNGGQPLRATGTAR</sequence>
<dbReference type="EMBL" id="BMUL01000016">
    <property type="protein sequence ID" value="GHB02134.1"/>
    <property type="molecule type" value="Genomic_DNA"/>
</dbReference>
<proteinExistence type="predicted"/>
<accession>A0A918TB51</accession>
<dbReference type="AlphaFoldDB" id="A0A918TB51"/>
<dbReference type="Proteomes" id="UP000644020">
    <property type="component" value="Unassembled WGS sequence"/>
</dbReference>
<evidence type="ECO:0000313" key="2">
    <source>
        <dbReference type="EMBL" id="GHB02134.1"/>
    </source>
</evidence>
<keyword evidence="3" id="KW-1185">Reference proteome</keyword>
<organism evidence="2 3">
    <name type="scientific">Streptomyces termitum</name>
    <dbReference type="NCBI Taxonomy" id="67368"/>
    <lineage>
        <taxon>Bacteria</taxon>
        <taxon>Bacillati</taxon>
        <taxon>Actinomycetota</taxon>
        <taxon>Actinomycetes</taxon>
        <taxon>Kitasatosporales</taxon>
        <taxon>Streptomycetaceae</taxon>
        <taxon>Streptomyces</taxon>
    </lineage>
</organism>
<evidence type="ECO:0000256" key="1">
    <source>
        <dbReference type="SAM" id="MobiDB-lite"/>
    </source>
</evidence>
<reference evidence="2" key="2">
    <citation type="submission" date="2020-09" db="EMBL/GenBank/DDBJ databases">
        <authorList>
            <person name="Sun Q."/>
            <person name="Ohkuma M."/>
        </authorList>
    </citation>
    <scope>NUCLEOTIDE SEQUENCE</scope>
    <source>
        <strain evidence="2">JCM 4518</strain>
    </source>
</reference>
<feature type="region of interest" description="Disordered" evidence="1">
    <location>
        <begin position="214"/>
        <end position="233"/>
    </location>
</feature>
<evidence type="ECO:0000313" key="3">
    <source>
        <dbReference type="Proteomes" id="UP000644020"/>
    </source>
</evidence>
<dbReference type="RefSeq" id="WP_189981629.1">
    <property type="nucleotide sequence ID" value="NZ_BMUL01000016.1"/>
</dbReference>
<gene>
    <name evidence="2" type="ORF">GCM10010305_51770</name>
</gene>
<protein>
    <submittedName>
        <fullName evidence="2">Uncharacterized protein</fullName>
    </submittedName>
</protein>